<dbReference type="AlphaFoldDB" id="A0A318HFU7"/>
<keyword evidence="3" id="KW-1185">Reference proteome</keyword>
<sequence>MEGKHLTNDNVATVRNAYQIAERKDLEAWIDSFTPDGVFTDNSVGATYRGRELAEPVRNYGTAFSNMHRELYQIYVDGNVVVV</sequence>
<evidence type="ECO:0000259" key="1">
    <source>
        <dbReference type="Pfam" id="PF12680"/>
    </source>
</evidence>
<accession>A0A318HFU7</accession>
<dbReference type="Proteomes" id="UP000247781">
    <property type="component" value="Unassembled WGS sequence"/>
</dbReference>
<reference evidence="3" key="1">
    <citation type="submission" date="2018-05" db="EMBL/GenBank/DDBJ databases">
        <authorList>
            <person name="Deangelis K."/>
            <person name="Huntemann M."/>
            <person name="Clum A."/>
            <person name="Pillay M."/>
            <person name="Palaniappan K."/>
            <person name="Varghese N."/>
            <person name="Mikhailova N."/>
            <person name="Stamatis D."/>
            <person name="Reddy T."/>
            <person name="Daum C."/>
            <person name="Shapiro N."/>
            <person name="Ivanova N."/>
            <person name="Kyrpides N."/>
            <person name="Woyke T."/>
        </authorList>
    </citation>
    <scope>NUCLEOTIDE SEQUENCE [LARGE SCALE GENOMIC DNA]</scope>
    <source>
        <strain evidence="3">GAS496</strain>
    </source>
</reference>
<feature type="domain" description="SnoaL-like" evidence="1">
    <location>
        <begin position="14"/>
        <end position="83"/>
    </location>
</feature>
<evidence type="ECO:0000313" key="2">
    <source>
        <dbReference type="EMBL" id="PXX08019.1"/>
    </source>
</evidence>
<dbReference type="EMBL" id="QJJU01000009">
    <property type="protein sequence ID" value="PXX08019.1"/>
    <property type="molecule type" value="Genomic_DNA"/>
</dbReference>
<reference evidence="2 3" key="2">
    <citation type="submission" date="2018-06" db="EMBL/GenBank/DDBJ databases">
        <title>Sequencing of bacterial isolates from soil warming experiment in Harvard Forest, Massachusetts, USA.</title>
        <authorList>
            <person name="Deangelis K.PhD."/>
        </authorList>
    </citation>
    <scope>NUCLEOTIDE SEQUENCE [LARGE SCALE GENOMIC DNA]</scope>
    <source>
        <strain evidence="2 3">GAS496</strain>
    </source>
</reference>
<dbReference type="InterPro" id="IPR037401">
    <property type="entry name" value="SnoaL-like"/>
</dbReference>
<name>A0A318HFU7_9MYCO</name>
<dbReference type="InterPro" id="IPR032710">
    <property type="entry name" value="NTF2-like_dom_sf"/>
</dbReference>
<dbReference type="Pfam" id="PF12680">
    <property type="entry name" value="SnoaL_2"/>
    <property type="match status" value="1"/>
</dbReference>
<gene>
    <name evidence="2" type="ORF">C8E89_10935</name>
</gene>
<protein>
    <submittedName>
        <fullName evidence="2">SnoaL-like protein</fullName>
    </submittedName>
</protein>
<dbReference type="Gene3D" id="3.10.450.50">
    <property type="match status" value="1"/>
</dbReference>
<evidence type="ECO:0000313" key="3">
    <source>
        <dbReference type="Proteomes" id="UP000247781"/>
    </source>
</evidence>
<dbReference type="SUPFAM" id="SSF54427">
    <property type="entry name" value="NTF2-like"/>
    <property type="match status" value="1"/>
</dbReference>
<proteinExistence type="predicted"/>
<comment type="caution">
    <text evidence="2">The sequence shown here is derived from an EMBL/GenBank/DDBJ whole genome shotgun (WGS) entry which is preliminary data.</text>
</comment>
<organism evidence="2 3">
    <name type="scientific">Mycolicibacterium moriokaense</name>
    <dbReference type="NCBI Taxonomy" id="39691"/>
    <lineage>
        <taxon>Bacteria</taxon>
        <taxon>Bacillati</taxon>
        <taxon>Actinomycetota</taxon>
        <taxon>Actinomycetes</taxon>
        <taxon>Mycobacteriales</taxon>
        <taxon>Mycobacteriaceae</taxon>
        <taxon>Mycolicibacterium</taxon>
    </lineage>
</organism>